<dbReference type="Gene3D" id="3.30.450.20">
    <property type="entry name" value="PAS domain"/>
    <property type="match status" value="1"/>
</dbReference>
<evidence type="ECO:0000259" key="1">
    <source>
        <dbReference type="PROSITE" id="PS50112"/>
    </source>
</evidence>
<accession>A0A6J4T9I6</accession>
<dbReference type="CDD" id="cd00130">
    <property type="entry name" value="PAS"/>
    <property type="match status" value="1"/>
</dbReference>
<reference evidence="2" key="1">
    <citation type="submission" date="2020-02" db="EMBL/GenBank/DDBJ databases">
        <authorList>
            <person name="Meier V. D."/>
        </authorList>
    </citation>
    <scope>NUCLEOTIDE SEQUENCE</scope>
    <source>
        <strain evidence="2">AVDCRST_MAG30</strain>
    </source>
</reference>
<dbReference type="Pfam" id="PF13426">
    <property type="entry name" value="PAS_9"/>
    <property type="match status" value="1"/>
</dbReference>
<dbReference type="SMART" id="SM00091">
    <property type="entry name" value="PAS"/>
    <property type="match status" value="1"/>
</dbReference>
<feature type="domain" description="PAS" evidence="1">
    <location>
        <begin position="8"/>
        <end position="61"/>
    </location>
</feature>
<dbReference type="NCBIfam" id="TIGR00229">
    <property type="entry name" value="sensory_box"/>
    <property type="match status" value="1"/>
</dbReference>
<sequence length="270" mass="28956">MSAVLQGADAALDALLDQLVDGAVVLTDSHGAISKWSEPADLLFGRGDADVLGRSFFETLIAAPLAPAGEGWSRFLASGEAPDSRAKVELIAQHANGHAFATELVFVPVRLEEGFDFSLFLEDLAFELEPEHMRARLRTQHPVVIRALRAALADEALSWDPAWRASGTLVVFRARCETPWVDAERERREREAAEAEAALAPGEAPVPRGAAEAIAGYADAGQIIERLLGAVHRLDALEATAAELPVALAAAIARAEAEEREARAAREELE</sequence>
<organism evidence="2">
    <name type="scientific">uncultured Solirubrobacteraceae bacterium</name>
    <dbReference type="NCBI Taxonomy" id="1162706"/>
    <lineage>
        <taxon>Bacteria</taxon>
        <taxon>Bacillati</taxon>
        <taxon>Actinomycetota</taxon>
        <taxon>Thermoleophilia</taxon>
        <taxon>Solirubrobacterales</taxon>
        <taxon>Solirubrobacteraceae</taxon>
        <taxon>environmental samples</taxon>
    </lineage>
</organism>
<dbReference type="AlphaFoldDB" id="A0A6J4T9I6"/>
<feature type="non-terminal residue" evidence="2">
    <location>
        <position position="270"/>
    </location>
</feature>
<dbReference type="PROSITE" id="PS50112">
    <property type="entry name" value="PAS"/>
    <property type="match status" value="1"/>
</dbReference>
<evidence type="ECO:0000313" key="2">
    <source>
        <dbReference type="EMBL" id="CAA9516937.1"/>
    </source>
</evidence>
<gene>
    <name evidence="2" type="ORF">AVDCRST_MAG30-2816</name>
</gene>
<protein>
    <recommendedName>
        <fullName evidence="1">PAS domain-containing protein</fullName>
    </recommendedName>
</protein>
<dbReference type="InterPro" id="IPR000014">
    <property type="entry name" value="PAS"/>
</dbReference>
<dbReference type="SUPFAM" id="SSF55785">
    <property type="entry name" value="PYP-like sensor domain (PAS domain)"/>
    <property type="match status" value="1"/>
</dbReference>
<dbReference type="EMBL" id="CADCVS010000363">
    <property type="protein sequence ID" value="CAA9516937.1"/>
    <property type="molecule type" value="Genomic_DNA"/>
</dbReference>
<dbReference type="InterPro" id="IPR035965">
    <property type="entry name" value="PAS-like_dom_sf"/>
</dbReference>
<name>A0A6J4T9I6_9ACTN</name>
<proteinExistence type="predicted"/>